<dbReference type="InterPro" id="IPR042150">
    <property type="entry name" value="MmRce1-like"/>
</dbReference>
<dbReference type="PANTHER" id="PTHR35797:SF1">
    <property type="entry name" value="PROTEASE"/>
    <property type="match status" value="1"/>
</dbReference>
<dbReference type="GO" id="GO:0008237">
    <property type="term" value="F:metallopeptidase activity"/>
    <property type="evidence" value="ECO:0007669"/>
    <property type="project" value="UniProtKB-KW"/>
</dbReference>
<accession>A0ABN1VCM0</accession>
<name>A0ABN1VCM0_9MICO</name>
<evidence type="ECO:0000313" key="3">
    <source>
        <dbReference type="EMBL" id="GAA1205597.1"/>
    </source>
</evidence>
<feature type="transmembrane region" description="Helical" evidence="1">
    <location>
        <begin position="242"/>
        <end position="264"/>
    </location>
</feature>
<gene>
    <name evidence="3" type="ORF">GCM10009655_00780</name>
</gene>
<keyword evidence="1" id="KW-1133">Transmembrane helix</keyword>
<keyword evidence="1" id="KW-0472">Membrane</keyword>
<keyword evidence="3" id="KW-0378">Hydrolase</keyword>
<feature type="transmembrane region" description="Helical" evidence="1">
    <location>
        <begin position="138"/>
        <end position="159"/>
    </location>
</feature>
<organism evidence="3 4">
    <name type="scientific">Rhodoglobus aureus</name>
    <dbReference type="NCBI Taxonomy" id="191497"/>
    <lineage>
        <taxon>Bacteria</taxon>
        <taxon>Bacillati</taxon>
        <taxon>Actinomycetota</taxon>
        <taxon>Actinomycetes</taxon>
        <taxon>Micrococcales</taxon>
        <taxon>Microbacteriaceae</taxon>
        <taxon>Rhodoglobus</taxon>
    </lineage>
</organism>
<dbReference type="Proteomes" id="UP001500943">
    <property type="component" value="Unassembled WGS sequence"/>
</dbReference>
<feature type="transmembrane region" description="Helical" evidence="1">
    <location>
        <begin position="39"/>
        <end position="60"/>
    </location>
</feature>
<dbReference type="EMBL" id="BAAAKW010000002">
    <property type="protein sequence ID" value="GAA1205597.1"/>
    <property type="molecule type" value="Genomic_DNA"/>
</dbReference>
<keyword evidence="3" id="KW-0645">Protease</keyword>
<keyword evidence="1" id="KW-0812">Transmembrane</keyword>
<feature type="transmembrane region" description="Helical" evidence="1">
    <location>
        <begin position="7"/>
        <end position="27"/>
    </location>
</feature>
<feature type="transmembrane region" description="Helical" evidence="1">
    <location>
        <begin position="179"/>
        <end position="200"/>
    </location>
</feature>
<dbReference type="PANTHER" id="PTHR35797">
    <property type="entry name" value="PROTEASE-RELATED"/>
    <property type="match status" value="1"/>
</dbReference>
<keyword evidence="3" id="KW-0482">Metalloprotease</keyword>
<feature type="transmembrane region" description="Helical" evidence="1">
    <location>
        <begin position="87"/>
        <end position="112"/>
    </location>
</feature>
<dbReference type="InterPro" id="IPR003675">
    <property type="entry name" value="Rce1/LyrA-like_dom"/>
</dbReference>
<sequence>MRKIAPIATFLSVSFGLSWLIALPLWFGVGEGPASPIFLVFALAMMFTPAIAALVVVFFVEKHPDGLSRRRALGLGSVRPVGRFLRYLALALVVPPALILAALLVGAAVGVYPADFVNFSGFQEMVDAQLAALGQAPLPVPIVLLVAAQFVNVLIGSIINTIPALGEELGWRGWLLPKLLPLGIVPAILISGVIWGLWHAPLILLGYNYVDAPGWLALTAMVGMTIVIGAVFSWLRIRSASVWPAALAHGAFNAAAGFSLVFVMAGETFSPLEATILGWTGWLVPLALVIVLLATGQFRAPAPRDSALPAESASIAGAE</sequence>
<comment type="caution">
    <text evidence="3">The sequence shown here is derived from an EMBL/GenBank/DDBJ whole genome shotgun (WGS) entry which is preliminary data.</text>
</comment>
<evidence type="ECO:0000256" key="1">
    <source>
        <dbReference type="SAM" id="Phobius"/>
    </source>
</evidence>
<feature type="domain" description="CAAX prenyl protease 2/Lysostaphin resistance protein A-like" evidence="2">
    <location>
        <begin position="154"/>
        <end position="254"/>
    </location>
</feature>
<evidence type="ECO:0000313" key="4">
    <source>
        <dbReference type="Proteomes" id="UP001500943"/>
    </source>
</evidence>
<feature type="transmembrane region" description="Helical" evidence="1">
    <location>
        <begin position="212"/>
        <end position="235"/>
    </location>
</feature>
<dbReference type="Pfam" id="PF02517">
    <property type="entry name" value="Rce1-like"/>
    <property type="match status" value="1"/>
</dbReference>
<evidence type="ECO:0000259" key="2">
    <source>
        <dbReference type="Pfam" id="PF02517"/>
    </source>
</evidence>
<protein>
    <submittedName>
        <fullName evidence="3">CPBP family intramembrane metalloprotease</fullName>
    </submittedName>
</protein>
<dbReference type="RefSeq" id="WP_343922179.1">
    <property type="nucleotide sequence ID" value="NZ_BAAAKW010000002.1"/>
</dbReference>
<proteinExistence type="predicted"/>
<reference evidence="3 4" key="1">
    <citation type="journal article" date="2019" name="Int. J. Syst. Evol. Microbiol.">
        <title>The Global Catalogue of Microorganisms (GCM) 10K type strain sequencing project: providing services to taxonomists for standard genome sequencing and annotation.</title>
        <authorList>
            <consortium name="The Broad Institute Genomics Platform"/>
            <consortium name="The Broad Institute Genome Sequencing Center for Infectious Disease"/>
            <person name="Wu L."/>
            <person name="Ma J."/>
        </authorList>
    </citation>
    <scope>NUCLEOTIDE SEQUENCE [LARGE SCALE GENOMIC DNA]</scope>
    <source>
        <strain evidence="3 4">JCM 12762</strain>
    </source>
</reference>
<keyword evidence="4" id="KW-1185">Reference proteome</keyword>
<feature type="transmembrane region" description="Helical" evidence="1">
    <location>
        <begin position="276"/>
        <end position="294"/>
    </location>
</feature>